<dbReference type="Gene3D" id="3.40.50.1010">
    <property type="entry name" value="5'-nuclease"/>
    <property type="match status" value="1"/>
</dbReference>
<evidence type="ECO:0000313" key="2">
    <source>
        <dbReference type="Proteomes" id="UP000188235"/>
    </source>
</evidence>
<reference evidence="1 2" key="1">
    <citation type="journal article" date="2008" name="Int. J. Syst. Evol. Microbiol.">
        <title>Tessaracoccus flavescens sp. nov., isolated from marine sediment.</title>
        <authorList>
            <person name="Lee D.W."/>
            <person name="Lee S.D."/>
        </authorList>
    </citation>
    <scope>NUCLEOTIDE SEQUENCE [LARGE SCALE GENOMIC DNA]</scope>
    <source>
        <strain evidence="1 2">SST-39T</strain>
    </source>
</reference>
<proteinExistence type="predicted"/>
<keyword evidence="2" id="KW-1185">Reference proteome</keyword>
<accession>A0A1Q2CYF3</accession>
<gene>
    <name evidence="1" type="ORF">BW733_10285</name>
</gene>
<evidence type="ECO:0000313" key="1">
    <source>
        <dbReference type="EMBL" id="AQP51159.1"/>
    </source>
</evidence>
<sequence length="379" mass="41053">MALARYGLRPVDVRVGMATRVLQEKCSNQVHSMLGRNRELAEQYRQGGAQVLEGYLVERAKGPEEKQVDVLCALAVADIADRIQDGSAEARCIVTLSEDADFVPSYDFAATRGVSVYAASVDRVHERSLTSWILLDEVAMADITPPGGRFRGKELRAWIAKVSLEGSQIAGQWAAGYRSGAAVEMVRNNGAVGSWVPGRAVNRGEKVSLYANGVRPDPTNESFPNLVLAEEPVDGTFPGVVEGTVSYWTHQTRVRVELEGGQVFASWAPPGSYLPGQRVAVQTSGSRPFLVGELEKPAVPTSWQGSRSLRTLVQVVRSAGPAWVIGRDLASGQEVALARKNYEPAVGDIVYAVLVGEHPTWELPTLFPLTTSLQQKLSI</sequence>
<protein>
    <submittedName>
        <fullName evidence="1">Uncharacterized protein</fullName>
    </submittedName>
</protein>
<dbReference type="EMBL" id="CP019607">
    <property type="protein sequence ID" value="AQP51159.1"/>
    <property type="molecule type" value="Genomic_DNA"/>
</dbReference>
<dbReference type="AlphaFoldDB" id="A0A1Q2CYF3"/>
<name>A0A1Q2CYF3_9ACTN</name>
<dbReference type="Proteomes" id="UP000188235">
    <property type="component" value="Chromosome"/>
</dbReference>
<dbReference type="KEGG" id="tfa:BW733_10285"/>
<organism evidence="1 2">
    <name type="scientific">Tessaracoccus flavescens</name>
    <dbReference type="NCBI Taxonomy" id="399497"/>
    <lineage>
        <taxon>Bacteria</taxon>
        <taxon>Bacillati</taxon>
        <taxon>Actinomycetota</taxon>
        <taxon>Actinomycetes</taxon>
        <taxon>Propionibacteriales</taxon>
        <taxon>Propionibacteriaceae</taxon>
        <taxon>Tessaracoccus</taxon>
    </lineage>
</organism>